<dbReference type="PANTHER" id="PTHR43481">
    <property type="entry name" value="FRUCTOSE-1-PHOSPHATE PHOSPHATASE"/>
    <property type="match status" value="1"/>
</dbReference>
<dbReference type="SUPFAM" id="SSF56784">
    <property type="entry name" value="HAD-like"/>
    <property type="match status" value="1"/>
</dbReference>
<reference evidence="1 2" key="1">
    <citation type="submission" date="2022-03" db="EMBL/GenBank/DDBJ databases">
        <title>Novel taxa within the pig intestine.</title>
        <authorList>
            <person name="Wylensek D."/>
            <person name="Bishof K."/>
            <person name="Afrizal A."/>
            <person name="Clavel T."/>
        </authorList>
    </citation>
    <scope>NUCLEOTIDE SEQUENCE [LARGE SCALE GENOMIC DNA]</scope>
    <source>
        <strain evidence="1 2">CLA-KB-P66</strain>
    </source>
</reference>
<dbReference type="InterPro" id="IPR041492">
    <property type="entry name" value="HAD_2"/>
</dbReference>
<dbReference type="EMBL" id="JALBUT010000002">
    <property type="protein sequence ID" value="MDX8414919.1"/>
    <property type="molecule type" value="Genomic_DNA"/>
</dbReference>
<dbReference type="Pfam" id="PF13419">
    <property type="entry name" value="HAD_2"/>
    <property type="match status" value="1"/>
</dbReference>
<dbReference type="InterPro" id="IPR006439">
    <property type="entry name" value="HAD-SF_hydro_IA"/>
</dbReference>
<dbReference type="Proteomes" id="UP001275932">
    <property type="component" value="Unassembled WGS sequence"/>
</dbReference>
<dbReference type="InterPro" id="IPR023198">
    <property type="entry name" value="PGP-like_dom2"/>
</dbReference>
<dbReference type="PRINTS" id="PR00413">
    <property type="entry name" value="HADHALOGNASE"/>
</dbReference>
<organism evidence="1 2">
    <name type="scientific">Intestinicryptomonas porci</name>
    <dbReference type="NCBI Taxonomy" id="2926320"/>
    <lineage>
        <taxon>Bacteria</taxon>
        <taxon>Pseudomonadati</taxon>
        <taxon>Verrucomicrobiota</taxon>
        <taxon>Opitutia</taxon>
        <taxon>Opitutales</taxon>
        <taxon>Intestinicryptomonaceae</taxon>
        <taxon>Intestinicryptomonas</taxon>
    </lineage>
</organism>
<dbReference type="RefSeq" id="WP_370396366.1">
    <property type="nucleotide sequence ID" value="NZ_JALBUT010000002.1"/>
</dbReference>
<keyword evidence="1" id="KW-0378">Hydrolase</keyword>
<evidence type="ECO:0000313" key="1">
    <source>
        <dbReference type="EMBL" id="MDX8414919.1"/>
    </source>
</evidence>
<protein>
    <submittedName>
        <fullName evidence="1">HAD-IA family hydrolase</fullName>
    </submittedName>
</protein>
<dbReference type="NCBIfam" id="TIGR01509">
    <property type="entry name" value="HAD-SF-IA-v3"/>
    <property type="match status" value="1"/>
</dbReference>
<dbReference type="InterPro" id="IPR023214">
    <property type="entry name" value="HAD_sf"/>
</dbReference>
<accession>A0ABU4WEC8</accession>
<dbReference type="SFLD" id="SFLDS00003">
    <property type="entry name" value="Haloacid_Dehalogenase"/>
    <property type="match status" value="1"/>
</dbReference>
<dbReference type="InterPro" id="IPR036412">
    <property type="entry name" value="HAD-like_sf"/>
</dbReference>
<sequence length="218" mass="24312">MAKKFTALFDLDGVIVDTEAEYTKFWDKQGAIYHPEIKNFAAGIKGNTLTQVFDKFFADNPEAQAKITRELDIFEREMPYDYIEGILEFLDAIKRAGTNTAIVTSSNEKKMQSVFARRPELRGFFDDVITAERVKKSKPDPECYLLGASIFGADKTSGFVFEDSNAGLAAGKASGLNVIGLATTYPKEKIEKFCVDVIPNYRGLDAAFFDKVLAKQKI</sequence>
<dbReference type="Gene3D" id="3.40.50.1000">
    <property type="entry name" value="HAD superfamily/HAD-like"/>
    <property type="match status" value="1"/>
</dbReference>
<dbReference type="SFLD" id="SFLDG01129">
    <property type="entry name" value="C1.5:_HAD__Beta-PGM__Phosphata"/>
    <property type="match status" value="1"/>
</dbReference>
<dbReference type="Gene3D" id="1.10.150.240">
    <property type="entry name" value="Putative phosphatase, domain 2"/>
    <property type="match status" value="1"/>
</dbReference>
<name>A0ABU4WEC8_9BACT</name>
<keyword evidence="2" id="KW-1185">Reference proteome</keyword>
<gene>
    <name evidence="1" type="ORF">MOX91_01795</name>
</gene>
<dbReference type="PANTHER" id="PTHR43481:SF4">
    <property type="entry name" value="GLYCEROL-1-PHOSPHATE PHOSPHOHYDROLASE 1-RELATED"/>
    <property type="match status" value="1"/>
</dbReference>
<dbReference type="GO" id="GO:0016787">
    <property type="term" value="F:hydrolase activity"/>
    <property type="evidence" value="ECO:0007669"/>
    <property type="project" value="UniProtKB-KW"/>
</dbReference>
<comment type="caution">
    <text evidence="1">The sequence shown here is derived from an EMBL/GenBank/DDBJ whole genome shotgun (WGS) entry which is preliminary data.</text>
</comment>
<evidence type="ECO:0000313" key="2">
    <source>
        <dbReference type="Proteomes" id="UP001275932"/>
    </source>
</evidence>
<dbReference type="InterPro" id="IPR051806">
    <property type="entry name" value="HAD-like_SPP"/>
</dbReference>
<proteinExistence type="predicted"/>